<keyword evidence="3 5" id="KW-0863">Zinc-finger</keyword>
<dbReference type="FunFam" id="3.30.160.60:FF:000557">
    <property type="entry name" value="zinc finger and SCAN domain-containing protein 29"/>
    <property type="match status" value="1"/>
</dbReference>
<organism evidence="7 8">
    <name type="scientific">Otus sunia</name>
    <name type="common">Oriental scops-owl</name>
    <dbReference type="NCBI Taxonomy" id="257818"/>
    <lineage>
        <taxon>Eukaryota</taxon>
        <taxon>Metazoa</taxon>
        <taxon>Chordata</taxon>
        <taxon>Craniata</taxon>
        <taxon>Vertebrata</taxon>
        <taxon>Euteleostomi</taxon>
        <taxon>Archelosauria</taxon>
        <taxon>Archosauria</taxon>
        <taxon>Dinosauria</taxon>
        <taxon>Saurischia</taxon>
        <taxon>Theropoda</taxon>
        <taxon>Coelurosauria</taxon>
        <taxon>Aves</taxon>
        <taxon>Neognathae</taxon>
        <taxon>Neoaves</taxon>
        <taxon>Telluraves</taxon>
        <taxon>Strigiformes</taxon>
        <taxon>Strigidae</taxon>
        <taxon>Otus</taxon>
    </lineage>
</organism>
<dbReference type="Pfam" id="PF00096">
    <property type="entry name" value="zf-C2H2"/>
    <property type="match status" value="2"/>
</dbReference>
<reference evidence="7" key="1">
    <citation type="submission" date="2025-08" db="UniProtKB">
        <authorList>
            <consortium name="Ensembl"/>
        </authorList>
    </citation>
    <scope>IDENTIFICATION</scope>
</reference>
<dbReference type="PROSITE" id="PS50157">
    <property type="entry name" value="ZINC_FINGER_C2H2_2"/>
    <property type="match status" value="4"/>
</dbReference>
<dbReference type="GO" id="GO:0032502">
    <property type="term" value="P:developmental process"/>
    <property type="evidence" value="ECO:0007669"/>
    <property type="project" value="UniProtKB-ARBA"/>
</dbReference>
<feature type="domain" description="C2H2-type" evidence="6">
    <location>
        <begin position="183"/>
        <end position="210"/>
    </location>
</feature>
<name>A0A8C8ASN9_9STRI</name>
<proteinExistence type="predicted"/>
<dbReference type="PANTHER" id="PTHR24379">
    <property type="entry name" value="KRAB AND ZINC FINGER DOMAIN-CONTAINING"/>
    <property type="match status" value="1"/>
</dbReference>
<keyword evidence="2" id="KW-0677">Repeat</keyword>
<evidence type="ECO:0000313" key="8">
    <source>
        <dbReference type="Proteomes" id="UP000694552"/>
    </source>
</evidence>
<evidence type="ECO:0000256" key="4">
    <source>
        <dbReference type="ARBA" id="ARBA00022833"/>
    </source>
</evidence>
<dbReference type="PANTHER" id="PTHR24379:SF121">
    <property type="entry name" value="C2H2-TYPE DOMAIN-CONTAINING PROTEIN"/>
    <property type="match status" value="1"/>
</dbReference>
<keyword evidence="8" id="KW-1185">Reference proteome</keyword>
<evidence type="ECO:0000256" key="3">
    <source>
        <dbReference type="ARBA" id="ARBA00022771"/>
    </source>
</evidence>
<feature type="domain" description="C2H2-type" evidence="6">
    <location>
        <begin position="211"/>
        <end position="238"/>
    </location>
</feature>
<dbReference type="AlphaFoldDB" id="A0A8C8ASN9"/>
<keyword evidence="1" id="KW-0479">Metal-binding</keyword>
<dbReference type="InterPro" id="IPR036236">
    <property type="entry name" value="Znf_C2H2_sf"/>
</dbReference>
<evidence type="ECO:0000256" key="5">
    <source>
        <dbReference type="PROSITE-ProRule" id="PRU00042"/>
    </source>
</evidence>
<sequence>MSDCVPLSLSGRENDCLSGGMLASGVDFERAGDVRDNKKTCSGNTFPETSRGSKSLPVVGNRSEVPLNSYKRDTVICKEEPLFNSRASHSQVQGDDAYYNFVENLDTWPSSLSTFKTYKCQYCNYSTAVHSNYQLHLKIHTTGERLFVCEECNKTFKTPNHLQQHRLIHVQNGYESQSQPQFYQCVECEYATHILSNLELHVRTHTGEKPYSCSICQRKFRTSSHLKRHRVTHFNKDRFKCRNCDYSTNKWLSLKQHLASHSCVDGLSAGYYYEQKQLPVKTYTCEECGYCTHYCELQNVFC</sequence>
<feature type="domain" description="C2H2-type" evidence="6">
    <location>
        <begin position="118"/>
        <end position="145"/>
    </location>
</feature>
<dbReference type="Gene3D" id="3.30.160.60">
    <property type="entry name" value="Classic Zinc Finger"/>
    <property type="match status" value="4"/>
</dbReference>
<reference evidence="7" key="2">
    <citation type="submission" date="2025-09" db="UniProtKB">
        <authorList>
            <consortium name="Ensembl"/>
        </authorList>
    </citation>
    <scope>IDENTIFICATION</scope>
</reference>
<evidence type="ECO:0000256" key="1">
    <source>
        <dbReference type="ARBA" id="ARBA00022723"/>
    </source>
</evidence>
<dbReference type="GO" id="GO:0008270">
    <property type="term" value="F:zinc ion binding"/>
    <property type="evidence" value="ECO:0007669"/>
    <property type="project" value="UniProtKB-KW"/>
</dbReference>
<keyword evidence="4" id="KW-0862">Zinc</keyword>
<dbReference type="SUPFAM" id="SSF57667">
    <property type="entry name" value="beta-beta-alpha zinc fingers"/>
    <property type="match status" value="3"/>
</dbReference>
<protein>
    <recommendedName>
        <fullName evidence="6">C2H2-type domain-containing protein</fullName>
    </recommendedName>
</protein>
<accession>A0A8C8ASN9</accession>
<dbReference type="PROSITE" id="PS00028">
    <property type="entry name" value="ZINC_FINGER_C2H2_1"/>
    <property type="match status" value="2"/>
</dbReference>
<evidence type="ECO:0000259" key="6">
    <source>
        <dbReference type="PROSITE" id="PS50157"/>
    </source>
</evidence>
<evidence type="ECO:0000256" key="2">
    <source>
        <dbReference type="ARBA" id="ARBA00022737"/>
    </source>
</evidence>
<dbReference type="SMART" id="SM00355">
    <property type="entry name" value="ZnF_C2H2"/>
    <property type="match status" value="5"/>
</dbReference>
<dbReference type="Proteomes" id="UP000694552">
    <property type="component" value="Unplaced"/>
</dbReference>
<dbReference type="InterPro" id="IPR013087">
    <property type="entry name" value="Znf_C2H2_type"/>
</dbReference>
<feature type="domain" description="C2H2-type" evidence="6">
    <location>
        <begin position="147"/>
        <end position="169"/>
    </location>
</feature>
<dbReference type="Ensembl" id="ENSOSUT00000010645.1">
    <property type="protein sequence ID" value="ENSOSUP00000010284.1"/>
    <property type="gene ID" value="ENSOSUG00000007507.1"/>
</dbReference>
<evidence type="ECO:0000313" key="7">
    <source>
        <dbReference type="Ensembl" id="ENSOSUP00000010284.1"/>
    </source>
</evidence>
<dbReference type="FunFam" id="3.30.160.60:FF:000202">
    <property type="entry name" value="Zinc finger protein 574"/>
    <property type="match status" value="1"/>
</dbReference>